<organism evidence="10">
    <name type="scientific">Darwinula stevensoni</name>
    <dbReference type="NCBI Taxonomy" id="69355"/>
    <lineage>
        <taxon>Eukaryota</taxon>
        <taxon>Metazoa</taxon>
        <taxon>Ecdysozoa</taxon>
        <taxon>Arthropoda</taxon>
        <taxon>Crustacea</taxon>
        <taxon>Oligostraca</taxon>
        <taxon>Ostracoda</taxon>
        <taxon>Podocopa</taxon>
        <taxon>Podocopida</taxon>
        <taxon>Darwinulocopina</taxon>
        <taxon>Darwinuloidea</taxon>
        <taxon>Darwinulidae</taxon>
        <taxon>Darwinula</taxon>
    </lineage>
</organism>
<dbReference type="SUPFAM" id="SSF56112">
    <property type="entry name" value="Protein kinase-like (PK-like)"/>
    <property type="match status" value="1"/>
</dbReference>
<dbReference type="Gene3D" id="3.30.1010.10">
    <property type="entry name" value="Phosphatidylinositol 3-kinase Catalytic Subunit, Chain A, domain 4"/>
    <property type="match status" value="1"/>
</dbReference>
<dbReference type="Proteomes" id="UP000677054">
    <property type="component" value="Unassembled WGS sequence"/>
</dbReference>
<dbReference type="CDD" id="cd05168">
    <property type="entry name" value="PI4Kc_III_beta"/>
    <property type="match status" value="1"/>
</dbReference>
<evidence type="ECO:0000256" key="4">
    <source>
        <dbReference type="ARBA" id="ARBA00022777"/>
    </source>
</evidence>
<keyword evidence="11" id="KW-1185">Reference proteome</keyword>
<dbReference type="PROSITE" id="PS51545">
    <property type="entry name" value="PIK_HELICAL"/>
    <property type="match status" value="1"/>
</dbReference>
<dbReference type="FunFam" id="1.10.1070.11:FF:000004">
    <property type="entry name" value="Phosphatidylinositol 4-kinase, catalytic, beta"/>
    <property type="match status" value="1"/>
</dbReference>
<dbReference type="Pfam" id="PF00454">
    <property type="entry name" value="PI3_PI4_kinase"/>
    <property type="match status" value="1"/>
</dbReference>
<evidence type="ECO:0000313" key="10">
    <source>
        <dbReference type="EMBL" id="CAD7251768.1"/>
    </source>
</evidence>
<evidence type="ECO:0000256" key="1">
    <source>
        <dbReference type="ARBA" id="ARBA00004450"/>
    </source>
</evidence>
<dbReference type="PROSITE" id="PS00915">
    <property type="entry name" value="PI3_4_KINASE_1"/>
    <property type="match status" value="1"/>
</dbReference>
<dbReference type="AlphaFoldDB" id="A0A7R9ACQ0"/>
<dbReference type="InterPro" id="IPR049160">
    <property type="entry name" value="PI4KB-PIK1_PIK"/>
</dbReference>
<dbReference type="GO" id="GO:0048015">
    <property type="term" value="P:phosphatidylinositol-mediated signaling"/>
    <property type="evidence" value="ECO:0007669"/>
    <property type="project" value="TreeGrafter"/>
</dbReference>
<dbReference type="PANTHER" id="PTHR10048">
    <property type="entry name" value="PHOSPHATIDYLINOSITOL KINASE"/>
    <property type="match status" value="1"/>
</dbReference>
<feature type="domain" description="PI3K/PI4K catalytic" evidence="8">
    <location>
        <begin position="487"/>
        <end position="754"/>
    </location>
</feature>
<dbReference type="InterPro" id="IPR001263">
    <property type="entry name" value="PI3K_accessory_dom"/>
</dbReference>
<accession>A0A7R9ACQ0</accession>
<dbReference type="OrthoDB" id="10264149at2759"/>
<evidence type="ECO:0000256" key="2">
    <source>
        <dbReference type="ARBA" id="ARBA00012169"/>
    </source>
</evidence>
<evidence type="ECO:0000313" key="11">
    <source>
        <dbReference type="Proteomes" id="UP000677054"/>
    </source>
</evidence>
<dbReference type="EC" id="2.7.1.67" evidence="2"/>
<evidence type="ECO:0000256" key="7">
    <source>
        <dbReference type="ARBA" id="ARBA00039877"/>
    </source>
</evidence>
<dbReference type="SMART" id="SM00146">
    <property type="entry name" value="PI3Kc"/>
    <property type="match status" value="1"/>
</dbReference>
<dbReference type="GO" id="GO:0046854">
    <property type="term" value="P:phosphatidylinositol phosphate biosynthetic process"/>
    <property type="evidence" value="ECO:0007669"/>
    <property type="project" value="InterPro"/>
</dbReference>
<feature type="domain" description="PIK helical" evidence="9">
    <location>
        <begin position="1"/>
        <end position="171"/>
    </location>
</feature>
<dbReference type="PROSITE" id="PS50290">
    <property type="entry name" value="PI3_4_KINASE_3"/>
    <property type="match status" value="1"/>
</dbReference>
<comment type="catalytic activity">
    <reaction evidence="5">
        <text>a 1,2-diacyl-sn-glycero-3-phospho-(1D-myo-inositol) + ATP = a 1,2-diacyl-sn-glycero-3-phospho-(1D-myo-inositol 4-phosphate) + ADP + H(+)</text>
        <dbReference type="Rhea" id="RHEA:19877"/>
        <dbReference type="ChEBI" id="CHEBI:15378"/>
        <dbReference type="ChEBI" id="CHEBI:30616"/>
        <dbReference type="ChEBI" id="CHEBI:57880"/>
        <dbReference type="ChEBI" id="CHEBI:58178"/>
        <dbReference type="ChEBI" id="CHEBI:456216"/>
        <dbReference type="EC" id="2.7.1.67"/>
    </reaction>
    <physiologicalReaction direction="left-to-right" evidence="5">
        <dbReference type="Rhea" id="RHEA:19878"/>
    </physiologicalReaction>
</comment>
<keyword evidence="4" id="KW-0418">Kinase</keyword>
<dbReference type="Pfam" id="PF21245">
    <property type="entry name" value="PI4KB-PIK1_PIK"/>
    <property type="match status" value="1"/>
</dbReference>
<dbReference type="PANTHER" id="PTHR10048:SF22">
    <property type="entry name" value="PHOSPHATIDYLINOSITOL 4-KINASE BETA"/>
    <property type="match status" value="1"/>
</dbReference>
<dbReference type="InterPro" id="IPR000403">
    <property type="entry name" value="PI3/4_kinase_cat_dom"/>
</dbReference>
<dbReference type="Gene3D" id="1.10.1070.11">
    <property type="entry name" value="Phosphatidylinositol 3-/4-kinase, catalytic domain"/>
    <property type="match status" value="1"/>
</dbReference>
<sequence>MASRASNGVTAPIMSGYVSEKGGIRSLSKHTILEEPANTQSGQGDAQQEVPPQKKESLLLRLFECKLFNMSLAIHYLFKSKEPGVLMYIVNKMFDFDSSDVDFYMPQIINMYVQIPEMAEALHPYLVHRSRSSVEFSLKTAWFLDAYSPGSMSPGSKRKTHATKLRNLILTDQLRPKVQCHFKQLRSHAIKSEDSTKKKHQRSRSDIVHSNMMVVPESATETWPVKENGTRNLGDLSSGRAFDNGCTCFTSNQGIYNNLKGYETSCTCGAPRLSPELEFVKCLIAIGKRLSAMKSKEAKTERLVGELSNLNLNLPARVWVPLNFSQHHVVRVPPQAGVVLNSKDKAPYLIYVEALEVENIHTSPLYPKLSCTLRHVRSEENLGDSRSVPESMPPSYNSFTTVGNLDIENADCWSQDDDEISLAYTRRAPITERDTLSQLSIDSVTSTESPVYIAAADIRKRLFDNTHIQTSSFRRDPEDPSAAALKEPWEEKVARVRESSPYGHLSNWHLLALIVKCGDDLRQELMAQQVLTNLQHIWETEHVPLFVRPYQIIVLSKDSGFIEPILHTVSLHQVKKHSQTTLLEYFYSEFGPPASEEFLAAQKNFVQSCAAYCLICYLIQVKDRHNGNILLDNQGHLIHIDFGFILSASPKNLGFESSPFKLTQEFVEVMGGLGSDMFEYFKILMLQGLVAARKHSDSILSLVEIMRCGSQLPCFKSGAATIQAMRNRFHMSLTEEQLQLLIDNMVESSFHSLSTRLYDGFQYLTNGIL</sequence>
<evidence type="ECO:0000256" key="5">
    <source>
        <dbReference type="ARBA" id="ARBA00036767"/>
    </source>
</evidence>
<dbReference type="InterPro" id="IPR036940">
    <property type="entry name" value="PI3/4_kinase_cat_sf"/>
</dbReference>
<protein>
    <recommendedName>
        <fullName evidence="7">Phosphatidylinositol 4-kinase beta</fullName>
        <ecNumber evidence="2">2.7.1.67</ecNumber>
    </recommendedName>
</protein>
<name>A0A7R9ACQ0_9CRUS</name>
<evidence type="ECO:0000256" key="3">
    <source>
        <dbReference type="ARBA" id="ARBA00022679"/>
    </source>
</evidence>
<dbReference type="EMBL" id="CAJPEV010003812">
    <property type="protein sequence ID" value="CAG0900584.1"/>
    <property type="molecule type" value="Genomic_DNA"/>
</dbReference>
<dbReference type="GO" id="GO:0030867">
    <property type="term" value="C:rough endoplasmic reticulum membrane"/>
    <property type="evidence" value="ECO:0007669"/>
    <property type="project" value="UniProtKB-SubCell"/>
</dbReference>
<comment type="subcellular location">
    <subcellularLocation>
        <location evidence="1">Mitochondrion outer membrane</location>
        <topology evidence="1">Peripheral membrane protein</topology>
    </subcellularLocation>
    <subcellularLocation>
        <location evidence="6">Rough endoplasmic reticulum membrane</location>
        <topology evidence="6">Peripheral membrane protein</topology>
    </subcellularLocation>
</comment>
<evidence type="ECO:0000256" key="6">
    <source>
        <dbReference type="ARBA" id="ARBA00037860"/>
    </source>
</evidence>
<dbReference type="PROSITE" id="PS00916">
    <property type="entry name" value="PI3_4_KINASE_2"/>
    <property type="match status" value="1"/>
</dbReference>
<evidence type="ECO:0000259" key="8">
    <source>
        <dbReference type="PROSITE" id="PS50290"/>
    </source>
</evidence>
<keyword evidence="3" id="KW-0808">Transferase</keyword>
<dbReference type="GO" id="GO:0005741">
    <property type="term" value="C:mitochondrial outer membrane"/>
    <property type="evidence" value="ECO:0007669"/>
    <property type="project" value="UniProtKB-SubCell"/>
</dbReference>
<dbReference type="InterPro" id="IPR015433">
    <property type="entry name" value="PI3/4_kinase"/>
</dbReference>
<dbReference type="GO" id="GO:0004430">
    <property type="term" value="F:1-phosphatidylinositol 4-kinase activity"/>
    <property type="evidence" value="ECO:0007669"/>
    <property type="project" value="UniProtKB-EC"/>
</dbReference>
<dbReference type="EMBL" id="LR903329">
    <property type="protein sequence ID" value="CAD7251768.1"/>
    <property type="molecule type" value="Genomic_DNA"/>
</dbReference>
<dbReference type="InterPro" id="IPR011009">
    <property type="entry name" value="Kinase-like_dom_sf"/>
</dbReference>
<reference evidence="10" key="1">
    <citation type="submission" date="2020-11" db="EMBL/GenBank/DDBJ databases">
        <authorList>
            <person name="Tran Van P."/>
        </authorList>
    </citation>
    <scope>NUCLEOTIDE SEQUENCE</scope>
</reference>
<dbReference type="InterPro" id="IPR057754">
    <property type="entry name" value="PI4-kinase_beta/PIK1_cat"/>
</dbReference>
<evidence type="ECO:0000259" key="9">
    <source>
        <dbReference type="PROSITE" id="PS51545"/>
    </source>
</evidence>
<dbReference type="InterPro" id="IPR018936">
    <property type="entry name" value="PI3/4_kinase_CS"/>
</dbReference>
<proteinExistence type="predicted"/>
<gene>
    <name evidence="10" type="ORF">DSTB1V02_LOCUS11530</name>
</gene>